<keyword evidence="1" id="KW-0378">Hydrolase</keyword>
<evidence type="ECO:0000256" key="2">
    <source>
        <dbReference type="SAM" id="MobiDB-lite"/>
    </source>
</evidence>
<feature type="signal peptide" evidence="3">
    <location>
        <begin position="1"/>
        <end position="18"/>
    </location>
</feature>
<dbReference type="OrthoDB" id="10250282at2759"/>
<feature type="domain" description="Vanin C-terminal" evidence="4">
    <location>
        <begin position="336"/>
        <end position="456"/>
    </location>
</feature>
<protein>
    <recommendedName>
        <fullName evidence="4">Vanin C-terminal domain-containing protein</fullName>
    </recommendedName>
</protein>
<evidence type="ECO:0000256" key="1">
    <source>
        <dbReference type="ARBA" id="ARBA00022801"/>
    </source>
</evidence>
<reference evidence="5 6" key="1">
    <citation type="submission" date="2020-04" db="EMBL/GenBank/DDBJ databases">
        <authorList>
            <person name="Alioto T."/>
            <person name="Alioto T."/>
            <person name="Gomez Garrido J."/>
        </authorList>
    </citation>
    <scope>NUCLEOTIDE SEQUENCE [LARGE SCALE GENOMIC DNA]</scope>
</reference>
<comment type="caution">
    <text evidence="5">The sequence shown here is derived from an EMBL/GenBank/DDBJ whole genome shotgun (WGS) entry which is preliminary data.</text>
</comment>
<feature type="compositionally biased region" description="Pro residues" evidence="2">
    <location>
        <begin position="504"/>
        <end position="515"/>
    </location>
</feature>
<evidence type="ECO:0000259" key="4">
    <source>
        <dbReference type="Pfam" id="PF19018"/>
    </source>
</evidence>
<feature type="region of interest" description="Disordered" evidence="2">
    <location>
        <begin position="500"/>
        <end position="519"/>
    </location>
</feature>
<dbReference type="GO" id="GO:0016787">
    <property type="term" value="F:hydrolase activity"/>
    <property type="evidence" value="ECO:0007669"/>
    <property type="project" value="UniProtKB-KW"/>
</dbReference>
<proteinExistence type="predicted"/>
<dbReference type="AlphaFoldDB" id="A0A8S1DCF7"/>
<keyword evidence="3" id="KW-0732">Signal</keyword>
<dbReference type="InterPro" id="IPR043957">
    <property type="entry name" value="Vanin_C"/>
</dbReference>
<accession>A0A8S1DCF7</accession>
<dbReference type="Gene3D" id="3.60.110.10">
    <property type="entry name" value="Carbon-nitrogen hydrolase"/>
    <property type="match status" value="1"/>
</dbReference>
<organism evidence="5 6">
    <name type="scientific">Cloeon dipterum</name>
    <dbReference type="NCBI Taxonomy" id="197152"/>
    <lineage>
        <taxon>Eukaryota</taxon>
        <taxon>Metazoa</taxon>
        <taxon>Ecdysozoa</taxon>
        <taxon>Arthropoda</taxon>
        <taxon>Hexapoda</taxon>
        <taxon>Insecta</taxon>
        <taxon>Pterygota</taxon>
        <taxon>Palaeoptera</taxon>
        <taxon>Ephemeroptera</taxon>
        <taxon>Pisciforma</taxon>
        <taxon>Baetidae</taxon>
        <taxon>Cloeon</taxon>
    </lineage>
</organism>
<dbReference type="PANTHER" id="PTHR10609">
    <property type="entry name" value="BIOTINIDASE-RELATED"/>
    <property type="match status" value="1"/>
</dbReference>
<dbReference type="PANTHER" id="PTHR10609:SF14">
    <property type="entry name" value="BIOTINIDASE"/>
    <property type="match status" value="1"/>
</dbReference>
<dbReference type="InterPro" id="IPR036526">
    <property type="entry name" value="C-N_Hydrolase_sf"/>
</dbReference>
<evidence type="ECO:0000256" key="3">
    <source>
        <dbReference type="SAM" id="SignalP"/>
    </source>
</evidence>
<dbReference type="SUPFAM" id="SSF56317">
    <property type="entry name" value="Carbon-nitrogen hydrolase"/>
    <property type="match status" value="1"/>
</dbReference>
<dbReference type="EMBL" id="CADEPI010000178">
    <property type="protein sequence ID" value="CAB3379139.1"/>
    <property type="molecule type" value="Genomic_DNA"/>
</dbReference>
<keyword evidence="6" id="KW-1185">Reference proteome</keyword>
<dbReference type="Proteomes" id="UP000494165">
    <property type="component" value="Unassembled WGS sequence"/>
</dbReference>
<evidence type="ECO:0000313" key="5">
    <source>
        <dbReference type="EMBL" id="CAB3379139.1"/>
    </source>
</evidence>
<dbReference type="Pfam" id="PF19018">
    <property type="entry name" value="Vanin_C"/>
    <property type="match status" value="1"/>
</dbReference>
<name>A0A8S1DCF7_9INSE</name>
<dbReference type="InterPro" id="IPR040154">
    <property type="entry name" value="Biotinidase/VNN"/>
</dbReference>
<sequence length="540" mass="58731">MRLLFLLVAFSPACFVHAQTQAPNPAALNVAELQVMGYTAVGWNETTWSARQILEANLEVVRGATINTGAIDRDRIYVLPEYAFTTTRVMNTRTLALEMAQLVREPGENVLPCSSANAGTEYLLMKQLSCISRENFVYLVAAVLEKEARECQTGETAASCFNIFSTTIVTDKNGYFIAKYRRFNSLEQGTVITRPIEATPTSFTTASGFTFGLLTGNDLLFREPAQTLLRRNVTQFITNGAWLNTMPFEFSVNVFQGWNAANKVYLAAANYMEAERGYSGIGTYRTFSGGFLRSEVVGNSSGGYLAIGDTLSDLSSLRRRKRQNTSPSSVVTMPADLSKFVSVEVPLSQASRQVRACHETFCCNLTYSTTTTLADVTNVTYRLLVFGGNRTVGGDTQPIFLEQTCGLVACARGAGNVTDCSASRDQTAYTNFVSFSSLSLQGSFATNSVRPITMSGEPDRFYSLNIGTLRTEQISERNYTVSNEVPRGLFIRVKTFALSATDSPAPPPPPPPPAGPNMSTLGKASSAFLMLLAALAAKLV</sequence>
<evidence type="ECO:0000313" key="6">
    <source>
        <dbReference type="Proteomes" id="UP000494165"/>
    </source>
</evidence>
<feature type="chain" id="PRO_5035869238" description="Vanin C-terminal domain-containing protein" evidence="3">
    <location>
        <begin position="19"/>
        <end position="540"/>
    </location>
</feature>
<gene>
    <name evidence="5" type="ORF">CLODIP_2_CD09447</name>
</gene>